<organism evidence="3 4">
    <name type="scientific">Brassica carinata</name>
    <name type="common">Ethiopian mustard</name>
    <name type="synonym">Abyssinian cabbage</name>
    <dbReference type="NCBI Taxonomy" id="52824"/>
    <lineage>
        <taxon>Eukaryota</taxon>
        <taxon>Viridiplantae</taxon>
        <taxon>Streptophyta</taxon>
        <taxon>Embryophyta</taxon>
        <taxon>Tracheophyta</taxon>
        <taxon>Spermatophyta</taxon>
        <taxon>Magnoliopsida</taxon>
        <taxon>eudicotyledons</taxon>
        <taxon>Gunneridae</taxon>
        <taxon>Pentapetalae</taxon>
        <taxon>rosids</taxon>
        <taxon>malvids</taxon>
        <taxon>Brassicales</taxon>
        <taxon>Brassicaceae</taxon>
        <taxon>Brassiceae</taxon>
        <taxon>Brassica</taxon>
    </lineage>
</organism>
<reference evidence="3 4" key="1">
    <citation type="submission" date="2020-02" db="EMBL/GenBank/DDBJ databases">
        <authorList>
            <person name="Ma Q."/>
            <person name="Huang Y."/>
            <person name="Song X."/>
            <person name="Pei D."/>
        </authorList>
    </citation>
    <scope>NUCLEOTIDE SEQUENCE [LARGE SCALE GENOMIC DNA]</scope>
    <source>
        <strain evidence="3">Sxm20200214</strain>
        <tissue evidence="3">Leaf</tissue>
    </source>
</reference>
<dbReference type="Pfam" id="PF09331">
    <property type="entry name" value="DUF1985"/>
    <property type="match status" value="1"/>
</dbReference>
<dbReference type="PANTHER" id="PTHR48449">
    <property type="entry name" value="DUF1985 DOMAIN-CONTAINING PROTEIN"/>
    <property type="match status" value="1"/>
</dbReference>
<dbReference type="AlphaFoldDB" id="A0A8X7NUR7"/>
<proteinExistence type="predicted"/>
<dbReference type="InterPro" id="IPR015410">
    <property type="entry name" value="DUF1985"/>
</dbReference>
<evidence type="ECO:0000313" key="3">
    <source>
        <dbReference type="EMBL" id="KAG2238728.1"/>
    </source>
</evidence>
<keyword evidence="4" id="KW-1185">Reference proteome</keyword>
<sequence length="298" mass="33740">MGELCLPERMFAAGEEPNGERVNTYHKPKRIKSIIEALDPDEVDFLRSTTFGKIISQAENPSFSGSFGQFVIVHMLRVKKKYEIWFLFAGRPIRMSLHEFAHVTGLNCKKIPIKNTKNRKKNPINEKLYWGELFGSLKFCLDREMRLKYACLAFTSCVLLPTSHFPRIIPEHVEMIREMDEFLAYPWGRVSFEMLVTGIKKKDEILLSQASVALPGFVDAIQLVFMVAVPQIKEIVPQNETVVVIESDSDSVAGCNEPQAEEGEEKDATESTTPQSPVRYCVNPAHVKALDEEAKVST</sequence>
<comment type="caution">
    <text evidence="3">The sequence shown here is derived from an EMBL/GenBank/DDBJ whole genome shotgun (WGS) entry which is preliminary data.</text>
</comment>
<accession>A0A8X7NUR7</accession>
<feature type="domain" description="DUF1985" evidence="2">
    <location>
        <begin position="75"/>
        <end position="196"/>
    </location>
</feature>
<protein>
    <recommendedName>
        <fullName evidence="2">DUF1985 domain-containing protein</fullName>
    </recommendedName>
</protein>
<evidence type="ECO:0000259" key="2">
    <source>
        <dbReference type="Pfam" id="PF09331"/>
    </source>
</evidence>
<dbReference type="PANTHER" id="PTHR48449:SF2">
    <property type="entry name" value="UBIQUITIN-LIKE PROTEASE FAMILY PROFILE DOMAIN-CONTAINING PROTEIN"/>
    <property type="match status" value="1"/>
</dbReference>
<evidence type="ECO:0000313" key="4">
    <source>
        <dbReference type="Proteomes" id="UP000886595"/>
    </source>
</evidence>
<name>A0A8X7NUR7_BRACI</name>
<feature type="region of interest" description="Disordered" evidence="1">
    <location>
        <begin position="249"/>
        <end position="278"/>
    </location>
</feature>
<dbReference type="Proteomes" id="UP000886595">
    <property type="component" value="Unassembled WGS sequence"/>
</dbReference>
<evidence type="ECO:0000256" key="1">
    <source>
        <dbReference type="SAM" id="MobiDB-lite"/>
    </source>
</evidence>
<dbReference type="EMBL" id="JAAMPC010001612">
    <property type="protein sequence ID" value="KAG2238728.1"/>
    <property type="molecule type" value="Genomic_DNA"/>
</dbReference>
<dbReference type="OrthoDB" id="1114298at2759"/>
<gene>
    <name evidence="3" type="ORF">Bca52824_092030</name>
</gene>